<sequence>MKNFFSFFFLITILLSGCGRKAPPLPISQSIPKAPQLNVEATPFGFNLWITLPSETQGGNPLNKITSLIIEREEFNENLPQKPKVKHFKLKPKLHSAGRLILYSDSDLKPGFRYTYRLKLKKDFLVETPFQEERVVYWTDPPGLIEDIKWQINEEGFLLLSWAPPLLDVKGNPLSGSIFYHVERYINENLETYEVKEAIFKDKVSTQIKVCYRIQPLLNFKGTLIPGPKSESICYP</sequence>
<dbReference type="OrthoDB" id="5430878at2"/>
<dbReference type="SUPFAM" id="SSF49265">
    <property type="entry name" value="Fibronectin type III"/>
    <property type="match status" value="1"/>
</dbReference>
<accession>A0A0U4N2N4</accession>
<gene>
    <name evidence="1" type="ORF">THC_1170</name>
</gene>
<protein>
    <submittedName>
        <fullName evidence="1">Uncharacterized protein</fullName>
    </submittedName>
</protein>
<evidence type="ECO:0000313" key="1">
    <source>
        <dbReference type="EMBL" id="BAU23542.1"/>
    </source>
</evidence>
<dbReference type="PROSITE" id="PS51257">
    <property type="entry name" value="PROKAR_LIPOPROTEIN"/>
    <property type="match status" value="1"/>
</dbReference>
<keyword evidence="2" id="KW-1185">Reference proteome</keyword>
<dbReference type="Proteomes" id="UP000068196">
    <property type="component" value="Chromosome"/>
</dbReference>
<reference evidence="2" key="2">
    <citation type="journal article" date="2016" name="Int. J. Syst. Evol. Microbiol.">
        <title>Caldimicrobium thiodismutans sp. nov., a sulfur-disproportionating bacterium isolated from a hot spring.</title>
        <authorList>
            <person name="Kojima H."/>
            <person name="Umezawa K."/>
            <person name="Fukui M."/>
        </authorList>
    </citation>
    <scope>NUCLEOTIDE SEQUENCE [LARGE SCALE GENOMIC DNA]</scope>
    <source>
        <strain evidence="2">TF1</strain>
    </source>
</reference>
<dbReference type="InterPro" id="IPR036116">
    <property type="entry name" value="FN3_sf"/>
</dbReference>
<dbReference type="KEGG" id="cthi:THC_1170"/>
<dbReference type="AlphaFoldDB" id="A0A0U4N2N4"/>
<name>A0A0U4N2N4_9BACT</name>
<organism evidence="1 2">
    <name type="scientific">Caldimicrobium thiodismutans</name>
    <dbReference type="NCBI Taxonomy" id="1653476"/>
    <lineage>
        <taxon>Bacteria</taxon>
        <taxon>Pseudomonadati</taxon>
        <taxon>Thermodesulfobacteriota</taxon>
        <taxon>Thermodesulfobacteria</taxon>
        <taxon>Thermodesulfobacteriales</taxon>
        <taxon>Thermodesulfobacteriaceae</taxon>
        <taxon>Caldimicrobium</taxon>
    </lineage>
</organism>
<proteinExistence type="predicted"/>
<dbReference type="EMBL" id="AP014945">
    <property type="protein sequence ID" value="BAU23542.1"/>
    <property type="molecule type" value="Genomic_DNA"/>
</dbReference>
<dbReference type="RefSeq" id="WP_068514661.1">
    <property type="nucleotide sequence ID" value="NZ_AP014945.1"/>
</dbReference>
<evidence type="ECO:0000313" key="2">
    <source>
        <dbReference type="Proteomes" id="UP000068196"/>
    </source>
</evidence>
<dbReference type="STRING" id="1653476.THC_1170"/>
<reference evidence="1 2" key="1">
    <citation type="journal article" date="2016" name="Int. J. Syst. Evol. Microbiol.">
        <title>Caldimicrobium thiodismutans sp. nov., a sulfur-disproportionating bacterium isolated from a hot spring, and emended description of the genus Caldimicrobium.</title>
        <authorList>
            <person name="Kojima H."/>
            <person name="Umezawa K."/>
            <person name="Fukui M."/>
        </authorList>
    </citation>
    <scope>NUCLEOTIDE SEQUENCE [LARGE SCALE GENOMIC DNA]</scope>
    <source>
        <strain evidence="1 2">TF1</strain>
    </source>
</reference>